<dbReference type="GO" id="GO:0005829">
    <property type="term" value="C:cytosol"/>
    <property type="evidence" value="ECO:0007669"/>
    <property type="project" value="TreeGrafter"/>
</dbReference>
<dbReference type="SMART" id="SM00065">
    <property type="entry name" value="GAF"/>
    <property type="match status" value="1"/>
</dbReference>
<comment type="similarity">
    <text evidence="1">Belongs to the free Met sulfoxide reductase family.</text>
</comment>
<evidence type="ECO:0000259" key="2">
    <source>
        <dbReference type="SMART" id="SM00065"/>
    </source>
</evidence>
<dbReference type="PANTHER" id="PTHR21021">
    <property type="entry name" value="GAF/PUTATIVE CYTOSKELETAL PROTEIN"/>
    <property type="match status" value="1"/>
</dbReference>
<reference evidence="3 4" key="1">
    <citation type="submission" date="2020-04" db="EMBL/GenBank/DDBJ databases">
        <authorList>
            <person name="Zhang R."/>
            <person name="Schippers A."/>
        </authorList>
    </citation>
    <scope>NUCLEOTIDE SEQUENCE [LARGE SCALE GENOMIC DNA]</scope>
    <source>
        <strain evidence="3 4">DSM 109850</strain>
    </source>
</reference>
<dbReference type="FunFam" id="3.30.450.40:FF:000008">
    <property type="entry name" value="GAF domain-containing proteins"/>
    <property type="match status" value="1"/>
</dbReference>
<feature type="domain" description="GAF" evidence="2">
    <location>
        <begin position="27"/>
        <end position="161"/>
    </location>
</feature>
<organism evidence="3 4">
    <name type="scientific">Sulfobacillus harzensis</name>
    <dbReference type="NCBI Taxonomy" id="2729629"/>
    <lineage>
        <taxon>Bacteria</taxon>
        <taxon>Bacillati</taxon>
        <taxon>Bacillota</taxon>
        <taxon>Clostridia</taxon>
        <taxon>Eubacteriales</taxon>
        <taxon>Clostridiales Family XVII. Incertae Sedis</taxon>
        <taxon>Sulfobacillus</taxon>
    </lineage>
</organism>
<dbReference type="InterPro" id="IPR029016">
    <property type="entry name" value="GAF-like_dom_sf"/>
</dbReference>
<dbReference type="InterPro" id="IPR003018">
    <property type="entry name" value="GAF"/>
</dbReference>
<dbReference type="RefSeq" id="WP_169096505.1">
    <property type="nucleotide sequence ID" value="NZ_JABBVZ010000006.1"/>
</dbReference>
<dbReference type="Pfam" id="PF01590">
    <property type="entry name" value="GAF"/>
    <property type="match status" value="1"/>
</dbReference>
<gene>
    <name evidence="3" type="ORF">HIJ39_02855</name>
</gene>
<keyword evidence="4" id="KW-1185">Reference proteome</keyword>
<sequence length="163" mass="17662">MELELKEAARPEDVLAFTDAVLGGESNLNANLANIAALLNQYLPRINWVGFYLSEKASGDWVLGPFAGKPACTRIAREHGVVGTAMARAETLVVDNVLEFPAHIACDADSRSELVIPIISQGQPVGCLDVDSPDFARFGAEDVHLLEAVVAKLAKAWSNFHWY</sequence>
<dbReference type="Proteomes" id="UP000533476">
    <property type="component" value="Unassembled WGS sequence"/>
</dbReference>
<dbReference type="GO" id="GO:0033745">
    <property type="term" value="F:L-methionine-(R)-S-oxide reductase activity"/>
    <property type="evidence" value="ECO:0007669"/>
    <property type="project" value="TreeGrafter"/>
</dbReference>
<evidence type="ECO:0000313" key="4">
    <source>
        <dbReference type="Proteomes" id="UP000533476"/>
    </source>
</evidence>
<comment type="caution">
    <text evidence="3">The sequence shown here is derived from an EMBL/GenBank/DDBJ whole genome shotgun (WGS) entry which is preliminary data.</text>
</comment>
<protein>
    <submittedName>
        <fullName evidence="3">GAF domain-containing protein</fullName>
    </submittedName>
</protein>
<name>A0A7Y0L134_9FIRM</name>
<dbReference type="EMBL" id="JABBVZ010000006">
    <property type="protein sequence ID" value="NMP21295.1"/>
    <property type="molecule type" value="Genomic_DNA"/>
</dbReference>
<dbReference type="PANTHER" id="PTHR21021:SF15">
    <property type="entry name" value="FREE METHIONINE-R-SULFOXIDE REDUCTASE"/>
    <property type="match status" value="1"/>
</dbReference>
<dbReference type="InterPro" id="IPR051330">
    <property type="entry name" value="Phosphatase_reg/MetRdx"/>
</dbReference>
<evidence type="ECO:0000256" key="1">
    <source>
        <dbReference type="ARBA" id="ARBA00038454"/>
    </source>
</evidence>
<evidence type="ECO:0000313" key="3">
    <source>
        <dbReference type="EMBL" id="NMP21295.1"/>
    </source>
</evidence>
<accession>A0A7Y0L134</accession>
<dbReference type="SUPFAM" id="SSF55781">
    <property type="entry name" value="GAF domain-like"/>
    <property type="match status" value="1"/>
</dbReference>
<dbReference type="AlphaFoldDB" id="A0A7Y0L134"/>
<dbReference type="Gene3D" id="3.30.450.40">
    <property type="match status" value="1"/>
</dbReference>
<proteinExistence type="inferred from homology"/>